<gene>
    <name evidence="3" type="ORF">B0W44_01995</name>
</gene>
<feature type="domain" description="HTH arsR-type" evidence="2">
    <location>
        <begin position="1"/>
        <end position="99"/>
    </location>
</feature>
<keyword evidence="4" id="KW-1185">Reference proteome</keyword>
<dbReference type="InterPro" id="IPR001845">
    <property type="entry name" value="HTH_ArsR_DNA-bd_dom"/>
</dbReference>
<organism evidence="3 4">
    <name type="scientific">Novibacillus thermophilus</name>
    <dbReference type="NCBI Taxonomy" id="1471761"/>
    <lineage>
        <taxon>Bacteria</taxon>
        <taxon>Bacillati</taxon>
        <taxon>Bacillota</taxon>
        <taxon>Bacilli</taxon>
        <taxon>Bacillales</taxon>
        <taxon>Thermoactinomycetaceae</taxon>
        <taxon>Novibacillus</taxon>
    </lineage>
</organism>
<dbReference type="RefSeq" id="WP_077718545.1">
    <property type="nucleotide sequence ID" value="NZ_CP019699.1"/>
</dbReference>
<accession>A0A1U9K3W3</accession>
<protein>
    <submittedName>
        <fullName evidence="3">Transcriptional regulator</fullName>
    </submittedName>
</protein>
<dbReference type="KEGG" id="ntr:B0W44_01995"/>
<dbReference type="InterPro" id="IPR011991">
    <property type="entry name" value="ArsR-like_HTH"/>
</dbReference>
<dbReference type="EMBL" id="CP019699">
    <property type="protein sequence ID" value="AQS54725.1"/>
    <property type="molecule type" value="Genomic_DNA"/>
</dbReference>
<sequence>MEIDISERSLPVFEALASKVRLDVIHLLARRPMNVKELAQTLGLSSAIMTMHIRKLEGANIIRTELRPGKGGRQKMCFLNAHKIEILFPDLTRDTRKYHQTDVPVGHYSDFDVKPTCGLATADKVIGTFDDPRCFMLPERVDAKILWLGQGFLEYKVPNYLLRSEIAEELEISMELSSEAPFSNSNWPSDISFFFNGVYLGKWTSPGDFGGYRGRYTPDWWDININQYGLMKILRVKKDGCFLDGEKISDVTLDQVDVEKQQWTFRIAVLEDAEHIGGLTLFGSNFGNYDQDLRFRLYYTKRN</sequence>
<reference evidence="3 4" key="1">
    <citation type="journal article" date="2015" name="Int. J. Syst. Evol. Microbiol.">
        <title>Novibacillus thermophilus gen. nov., sp. nov., a Gram-staining-negative and moderately thermophilic member of the family Thermoactinomycetaceae.</title>
        <authorList>
            <person name="Yang G."/>
            <person name="Chen J."/>
            <person name="Zhou S."/>
        </authorList>
    </citation>
    <scope>NUCLEOTIDE SEQUENCE [LARGE SCALE GENOMIC DNA]</scope>
    <source>
        <strain evidence="3 4">SG-1</strain>
    </source>
</reference>
<name>A0A1U9K3W3_9BACL</name>
<dbReference type="SMART" id="SM00418">
    <property type="entry name" value="HTH_ARSR"/>
    <property type="match status" value="1"/>
</dbReference>
<evidence type="ECO:0000256" key="1">
    <source>
        <dbReference type="ARBA" id="ARBA00023125"/>
    </source>
</evidence>
<evidence type="ECO:0000313" key="4">
    <source>
        <dbReference type="Proteomes" id="UP000188603"/>
    </source>
</evidence>
<dbReference type="PIRSF" id="PIRSF030050">
    <property type="entry name" value="UCP030050_HTH"/>
    <property type="match status" value="1"/>
</dbReference>
<evidence type="ECO:0000313" key="3">
    <source>
        <dbReference type="EMBL" id="AQS54725.1"/>
    </source>
</evidence>
<proteinExistence type="predicted"/>
<dbReference type="PANTHER" id="PTHR38600:SF1">
    <property type="entry name" value="TRANSCRIPTIONAL REGULATORY PROTEIN"/>
    <property type="match status" value="1"/>
</dbReference>
<dbReference type="InterPro" id="IPR016943">
    <property type="entry name" value="UCP030050_HTH"/>
</dbReference>
<dbReference type="Proteomes" id="UP000188603">
    <property type="component" value="Chromosome"/>
</dbReference>
<keyword evidence="1" id="KW-0238">DNA-binding</keyword>
<dbReference type="InterPro" id="IPR036390">
    <property type="entry name" value="WH_DNA-bd_sf"/>
</dbReference>
<dbReference type="STRING" id="1471761.B0W44_01995"/>
<dbReference type="Pfam" id="PF12840">
    <property type="entry name" value="HTH_20"/>
    <property type="match status" value="1"/>
</dbReference>
<dbReference type="GO" id="GO:0003700">
    <property type="term" value="F:DNA-binding transcription factor activity"/>
    <property type="evidence" value="ECO:0007669"/>
    <property type="project" value="InterPro"/>
</dbReference>
<dbReference type="Gene3D" id="1.10.10.10">
    <property type="entry name" value="Winged helix-like DNA-binding domain superfamily/Winged helix DNA-binding domain"/>
    <property type="match status" value="1"/>
</dbReference>
<evidence type="ECO:0000259" key="2">
    <source>
        <dbReference type="PROSITE" id="PS50987"/>
    </source>
</evidence>
<dbReference type="PROSITE" id="PS50987">
    <property type="entry name" value="HTH_ARSR_2"/>
    <property type="match status" value="1"/>
</dbReference>
<dbReference type="SUPFAM" id="SSF46785">
    <property type="entry name" value="Winged helix' DNA-binding domain"/>
    <property type="match status" value="1"/>
</dbReference>
<dbReference type="PANTHER" id="PTHR38600">
    <property type="entry name" value="TRANSCRIPTIONAL REGULATORY PROTEIN"/>
    <property type="match status" value="1"/>
</dbReference>
<dbReference type="AlphaFoldDB" id="A0A1U9K3W3"/>
<dbReference type="CDD" id="cd00090">
    <property type="entry name" value="HTH_ARSR"/>
    <property type="match status" value="1"/>
</dbReference>
<dbReference type="GO" id="GO:0003677">
    <property type="term" value="F:DNA binding"/>
    <property type="evidence" value="ECO:0007669"/>
    <property type="project" value="UniProtKB-KW"/>
</dbReference>
<dbReference type="OrthoDB" id="9781958at2"/>
<dbReference type="InterPro" id="IPR036388">
    <property type="entry name" value="WH-like_DNA-bd_sf"/>
</dbReference>